<protein>
    <recommendedName>
        <fullName evidence="3">HNH nuclease domain-containing protein</fullName>
    </recommendedName>
</protein>
<evidence type="ECO:0000313" key="1">
    <source>
        <dbReference type="EMBL" id="THV58500.1"/>
    </source>
</evidence>
<dbReference type="Proteomes" id="UP000306038">
    <property type="component" value="Unassembled WGS sequence"/>
</dbReference>
<reference evidence="1 2" key="1">
    <citation type="submission" date="2019-01" db="EMBL/GenBank/DDBJ databases">
        <authorList>
            <person name="B I."/>
            <person name="Ch S."/>
            <person name="Ch V.R."/>
        </authorList>
    </citation>
    <scope>NUCLEOTIDE SEQUENCE [LARGE SCALE GENOMIC DNA]</scope>
    <source>
        <strain evidence="1 2">JC507</strain>
    </source>
</reference>
<accession>A0ABY2R5M5</accession>
<comment type="caution">
    <text evidence="1">The sequence shown here is derived from an EMBL/GenBank/DDBJ whole genome shotgun (WGS) entry which is preliminary data.</text>
</comment>
<sequence length="277" mass="32697">MIYLDKTNQDAIAFVTNFIDANWLEQNDGTYKYQNIGYSQIKNPVIKFRSFFITEQNNKCCYCCRNIVNDNSTELEHIIPRTKSMLVDFIPYYQHSNILNQNVIPQIVFESSTNELNKPPFPHHIAYHNIVASCNGRIFESSEDFTCCNRERGDEFVPPFNLMQNSIQYLPDGTIVYILDLQNRNYFEILNLNKDILINIRRLWYLFSLSNLSIHQILDESTSTLEEKINIHAIANSQTIVEDFKLLETFSNPNIWKVFKEYSYFLDYYRNYSSTKS</sequence>
<keyword evidence="2" id="KW-1185">Reference proteome</keyword>
<name>A0ABY2R5M5_9FLAO</name>
<gene>
    <name evidence="1" type="ORF">EK417_12830</name>
</gene>
<dbReference type="EMBL" id="SDLV01000025">
    <property type="protein sequence ID" value="THV58500.1"/>
    <property type="molecule type" value="Genomic_DNA"/>
</dbReference>
<dbReference type="RefSeq" id="WP_136522351.1">
    <property type="nucleotide sequence ID" value="NZ_SDLV01000025.1"/>
</dbReference>
<organism evidence="1 2">
    <name type="scientific">Chryseobacterium candidae</name>
    <dbReference type="NCBI Taxonomy" id="1978493"/>
    <lineage>
        <taxon>Bacteria</taxon>
        <taxon>Pseudomonadati</taxon>
        <taxon>Bacteroidota</taxon>
        <taxon>Flavobacteriia</taxon>
        <taxon>Flavobacteriales</taxon>
        <taxon>Weeksellaceae</taxon>
        <taxon>Chryseobacterium group</taxon>
        <taxon>Chryseobacterium</taxon>
    </lineage>
</organism>
<evidence type="ECO:0008006" key="3">
    <source>
        <dbReference type="Google" id="ProtNLM"/>
    </source>
</evidence>
<evidence type="ECO:0000313" key="2">
    <source>
        <dbReference type="Proteomes" id="UP000306038"/>
    </source>
</evidence>
<proteinExistence type="predicted"/>